<feature type="domain" description="EGF-like" evidence="16">
    <location>
        <begin position="362"/>
        <end position="398"/>
    </location>
</feature>
<evidence type="ECO:0000256" key="2">
    <source>
        <dbReference type="ARBA" id="ARBA00022475"/>
    </source>
</evidence>
<feature type="chain" id="PRO_5042015579" description="Protein cueball" evidence="15">
    <location>
        <begin position="21"/>
        <end position="437"/>
    </location>
</feature>
<keyword evidence="10 14" id="KW-1015">Disulfide bond</keyword>
<dbReference type="Gene3D" id="2.120.10.30">
    <property type="entry name" value="TolB, C-terminal domain"/>
    <property type="match status" value="1"/>
</dbReference>
<keyword evidence="3 14" id="KW-0245">EGF-like domain</keyword>
<dbReference type="GO" id="GO:0017147">
    <property type="term" value="F:Wnt-protein binding"/>
    <property type="evidence" value="ECO:0007669"/>
    <property type="project" value="TreeGrafter"/>
</dbReference>
<evidence type="ECO:0000256" key="5">
    <source>
        <dbReference type="ARBA" id="ARBA00022737"/>
    </source>
</evidence>
<dbReference type="GO" id="GO:0042813">
    <property type="term" value="F:Wnt receptor activity"/>
    <property type="evidence" value="ECO:0007669"/>
    <property type="project" value="TreeGrafter"/>
</dbReference>
<keyword evidence="11" id="KW-0325">Glycoprotein</keyword>
<dbReference type="PROSITE" id="PS50026">
    <property type="entry name" value="EGF_3"/>
    <property type="match status" value="1"/>
</dbReference>
<dbReference type="EMBL" id="JARGEI010000020">
    <property type="protein sequence ID" value="KAJ8713636.1"/>
    <property type="molecule type" value="Genomic_DNA"/>
</dbReference>
<evidence type="ECO:0000256" key="8">
    <source>
        <dbReference type="ARBA" id="ARBA00022943"/>
    </source>
</evidence>
<evidence type="ECO:0000256" key="4">
    <source>
        <dbReference type="ARBA" id="ARBA00022729"/>
    </source>
</evidence>
<evidence type="ECO:0000256" key="11">
    <source>
        <dbReference type="ARBA" id="ARBA00023180"/>
    </source>
</evidence>
<keyword evidence="2" id="KW-1003">Cell membrane</keyword>
<evidence type="ECO:0000256" key="12">
    <source>
        <dbReference type="ARBA" id="ARBA00038070"/>
    </source>
</evidence>
<gene>
    <name evidence="17" type="ORF">PYW07_014006</name>
</gene>
<evidence type="ECO:0000256" key="14">
    <source>
        <dbReference type="PROSITE-ProRule" id="PRU00076"/>
    </source>
</evidence>
<dbReference type="InterPro" id="IPR011042">
    <property type="entry name" value="6-blade_b-propeller_TolB-like"/>
</dbReference>
<keyword evidence="18" id="KW-1185">Reference proteome</keyword>
<dbReference type="PANTHER" id="PTHR46513">
    <property type="entry name" value="VITELLOGENIN RECEPTOR-LIKE PROTEIN-RELATED-RELATED"/>
    <property type="match status" value="1"/>
</dbReference>
<reference evidence="17" key="1">
    <citation type="submission" date="2023-03" db="EMBL/GenBank/DDBJ databases">
        <title>Chromosome-level genomes of two armyworms, Mythimna separata and Mythimna loreyi, provide insights into the biosynthesis and reception of sex pheromones.</title>
        <authorList>
            <person name="Zhao H."/>
        </authorList>
    </citation>
    <scope>NUCLEOTIDE SEQUENCE</scope>
    <source>
        <strain evidence="17">BeijingLab</strain>
        <tissue evidence="17">Pupa</tissue>
    </source>
</reference>
<evidence type="ECO:0000259" key="16">
    <source>
        <dbReference type="PROSITE" id="PS50026"/>
    </source>
</evidence>
<comment type="similarity">
    <text evidence="12">Belongs to the cueball family.</text>
</comment>
<evidence type="ECO:0000256" key="13">
    <source>
        <dbReference type="ARBA" id="ARBA00040020"/>
    </source>
</evidence>
<dbReference type="SUPFAM" id="SSF63825">
    <property type="entry name" value="YWTD domain"/>
    <property type="match status" value="1"/>
</dbReference>
<dbReference type="GO" id="GO:0005886">
    <property type="term" value="C:plasma membrane"/>
    <property type="evidence" value="ECO:0007669"/>
    <property type="project" value="UniProtKB-SubCell"/>
</dbReference>
<sequence length="437" mass="49282">MYIAQCVLVVTAIHVGVVHSWDIAISVKDRLIFYTDEIKTSTISLISRNPTSLVYDEVHNMMLYVDKQNNNDSVCGYDLSSKYNKCFVKREGHNIHGLAFDPVTERIFFTDTNESSINWFSLKPGYNNSDYGNLLIKINSYETTPTDIAVDSCGGYVYWTHNISNIDRARLNGSERGLLFAHGFKQYSIVMDPQTQNLYYFDICASCSDGPARGYLNKKKINSAGEGVLLNHFYGSEWRSRVLTVSKDYLYWKNSTGSYDAIWRLSKNAAQHVEPTEINKIYDDKILGITAKYKIKDQVQGVEDCDSLSSLIPTLVEFPDYIGEQCNVSACDNYCVYGNCSINDDGLPKCRCNAGYLGERCEVNMCYNYCLDDGECSLNEEDEPVCQCAGNNVGPRCEADISDTTPTNDLAKRNLTLADILSIWRKPSSKMYLTVEV</sequence>
<keyword evidence="5" id="KW-0677">Repeat</keyword>
<evidence type="ECO:0000256" key="6">
    <source>
        <dbReference type="ARBA" id="ARBA00022782"/>
    </source>
</evidence>
<keyword evidence="4 15" id="KW-0732">Signal</keyword>
<evidence type="ECO:0000256" key="10">
    <source>
        <dbReference type="ARBA" id="ARBA00023157"/>
    </source>
</evidence>
<dbReference type="GO" id="GO:0007283">
    <property type="term" value="P:spermatogenesis"/>
    <property type="evidence" value="ECO:0007669"/>
    <property type="project" value="UniProtKB-KW"/>
</dbReference>
<dbReference type="GO" id="GO:0048477">
    <property type="term" value="P:oogenesis"/>
    <property type="evidence" value="ECO:0007669"/>
    <property type="project" value="UniProtKB-KW"/>
</dbReference>
<keyword evidence="7" id="KW-0744">Spermatogenesis</keyword>
<dbReference type="SUPFAM" id="SSF57196">
    <property type="entry name" value="EGF/Laminin"/>
    <property type="match status" value="1"/>
</dbReference>
<evidence type="ECO:0000256" key="15">
    <source>
        <dbReference type="SAM" id="SignalP"/>
    </source>
</evidence>
<evidence type="ECO:0000313" key="17">
    <source>
        <dbReference type="EMBL" id="KAJ8713636.1"/>
    </source>
</evidence>
<evidence type="ECO:0000313" key="18">
    <source>
        <dbReference type="Proteomes" id="UP001231518"/>
    </source>
</evidence>
<dbReference type="Gene3D" id="2.10.25.10">
    <property type="entry name" value="Laminin"/>
    <property type="match status" value="2"/>
</dbReference>
<protein>
    <recommendedName>
        <fullName evidence="13">Protein cueball</fullName>
    </recommendedName>
</protein>
<dbReference type="SMART" id="SM00135">
    <property type="entry name" value="LY"/>
    <property type="match status" value="3"/>
</dbReference>
<dbReference type="PANTHER" id="PTHR46513:SF42">
    <property type="entry name" value="PROTEIN CUEBALL"/>
    <property type="match status" value="1"/>
</dbReference>
<evidence type="ECO:0000256" key="7">
    <source>
        <dbReference type="ARBA" id="ARBA00022871"/>
    </source>
</evidence>
<dbReference type="InterPro" id="IPR050778">
    <property type="entry name" value="Cueball_EGF_LRP_Nidogen"/>
</dbReference>
<dbReference type="InterPro" id="IPR000742">
    <property type="entry name" value="EGF"/>
</dbReference>
<name>A0AAD7YF66_MYTSE</name>
<keyword evidence="6" id="KW-0221">Differentiation</keyword>
<proteinExistence type="inferred from homology"/>
<comment type="caution">
    <text evidence="14">Lacks conserved residue(s) required for the propagation of feature annotation.</text>
</comment>
<dbReference type="PROSITE" id="PS00022">
    <property type="entry name" value="EGF_1"/>
    <property type="match status" value="1"/>
</dbReference>
<keyword evidence="9" id="KW-0472">Membrane</keyword>
<dbReference type="InterPro" id="IPR000033">
    <property type="entry name" value="LDLR_classB_rpt"/>
</dbReference>
<dbReference type="AlphaFoldDB" id="A0AAD7YF66"/>
<comment type="caution">
    <text evidence="17">The sequence shown here is derived from an EMBL/GenBank/DDBJ whole genome shotgun (WGS) entry which is preliminary data.</text>
</comment>
<feature type="disulfide bond" evidence="14">
    <location>
        <begin position="388"/>
        <end position="397"/>
    </location>
</feature>
<feature type="signal peptide" evidence="15">
    <location>
        <begin position="1"/>
        <end position="20"/>
    </location>
</feature>
<comment type="subcellular location">
    <subcellularLocation>
        <location evidence="1">Cell membrane</location>
        <topology evidence="1">Single-pass type I membrane protein</topology>
    </subcellularLocation>
</comment>
<evidence type="ECO:0000256" key="9">
    <source>
        <dbReference type="ARBA" id="ARBA00023136"/>
    </source>
</evidence>
<evidence type="ECO:0000256" key="3">
    <source>
        <dbReference type="ARBA" id="ARBA00022536"/>
    </source>
</evidence>
<dbReference type="GO" id="GO:0060070">
    <property type="term" value="P:canonical Wnt signaling pathway"/>
    <property type="evidence" value="ECO:0007669"/>
    <property type="project" value="TreeGrafter"/>
</dbReference>
<feature type="disulfide bond" evidence="14">
    <location>
        <begin position="366"/>
        <end position="376"/>
    </location>
</feature>
<organism evidence="17 18">
    <name type="scientific">Mythimna separata</name>
    <name type="common">Oriental armyworm</name>
    <name type="synonym">Pseudaletia separata</name>
    <dbReference type="NCBI Taxonomy" id="271217"/>
    <lineage>
        <taxon>Eukaryota</taxon>
        <taxon>Metazoa</taxon>
        <taxon>Ecdysozoa</taxon>
        <taxon>Arthropoda</taxon>
        <taxon>Hexapoda</taxon>
        <taxon>Insecta</taxon>
        <taxon>Pterygota</taxon>
        <taxon>Neoptera</taxon>
        <taxon>Endopterygota</taxon>
        <taxon>Lepidoptera</taxon>
        <taxon>Glossata</taxon>
        <taxon>Ditrysia</taxon>
        <taxon>Noctuoidea</taxon>
        <taxon>Noctuidae</taxon>
        <taxon>Noctuinae</taxon>
        <taxon>Hadenini</taxon>
        <taxon>Mythimna</taxon>
    </lineage>
</organism>
<dbReference type="Proteomes" id="UP001231518">
    <property type="component" value="Chromosome 4"/>
</dbReference>
<evidence type="ECO:0000256" key="1">
    <source>
        <dbReference type="ARBA" id="ARBA00004251"/>
    </source>
</evidence>
<accession>A0AAD7YF66</accession>
<keyword evidence="8" id="KW-0896">Oogenesis</keyword>